<dbReference type="VEuPathDB" id="FungiDB:ASPCADRAFT_208248"/>
<feature type="compositionally biased region" description="Basic and acidic residues" evidence="1">
    <location>
        <begin position="260"/>
        <end position="276"/>
    </location>
</feature>
<dbReference type="AlphaFoldDB" id="A0A1R3RJE4"/>
<feature type="region of interest" description="Disordered" evidence="1">
    <location>
        <begin position="510"/>
        <end position="541"/>
    </location>
</feature>
<feature type="region of interest" description="Disordered" evidence="1">
    <location>
        <begin position="663"/>
        <end position="744"/>
    </location>
</feature>
<feature type="compositionally biased region" description="Basic and acidic residues" evidence="1">
    <location>
        <begin position="475"/>
        <end position="488"/>
    </location>
</feature>
<organism evidence="2 3">
    <name type="scientific">Aspergillus carbonarius (strain ITEM 5010)</name>
    <dbReference type="NCBI Taxonomy" id="602072"/>
    <lineage>
        <taxon>Eukaryota</taxon>
        <taxon>Fungi</taxon>
        <taxon>Dikarya</taxon>
        <taxon>Ascomycota</taxon>
        <taxon>Pezizomycotina</taxon>
        <taxon>Eurotiomycetes</taxon>
        <taxon>Eurotiomycetidae</taxon>
        <taxon>Eurotiales</taxon>
        <taxon>Aspergillaceae</taxon>
        <taxon>Aspergillus</taxon>
        <taxon>Aspergillus subgen. Circumdati</taxon>
    </lineage>
</organism>
<feature type="compositionally biased region" description="Polar residues" evidence="1">
    <location>
        <begin position="524"/>
        <end position="536"/>
    </location>
</feature>
<protein>
    <submittedName>
        <fullName evidence="2">Uncharacterized protein</fullName>
    </submittedName>
</protein>
<name>A0A1R3RJE4_ASPC5</name>
<accession>A0A1R3RJE4</accession>
<feature type="region of interest" description="Disordered" evidence="1">
    <location>
        <begin position="430"/>
        <end position="488"/>
    </location>
</feature>
<dbReference type="OMA" id="RRADRYM"/>
<feature type="region of interest" description="Disordered" evidence="1">
    <location>
        <begin position="596"/>
        <end position="651"/>
    </location>
</feature>
<feature type="region of interest" description="Disordered" evidence="1">
    <location>
        <begin position="249"/>
        <end position="276"/>
    </location>
</feature>
<feature type="compositionally biased region" description="Basic and acidic residues" evidence="1">
    <location>
        <begin position="394"/>
        <end position="406"/>
    </location>
</feature>
<sequence length="805" mass="90402">MAIWPFGRKNKRHTIQLDAPAVADVQSSHEPRHSFDDSKLSRKLSRKHSKRQKNRHAQPVEVIPSSLRDVSHPTSSRVAQYPPPTSHSEQPTPMKENRLPASRAGQHSDAYTTYSNMSHDQPSLSRSASLLRSKRNDTGPAVLKKKLSKRKAYEIAREREIRMLASSPIDIPRRPSPLPVEQFSIETRRGARAQSRRSDRHCSDGSLSMRDSAASSLSDIFESYTFKVNTFAAWTPRPVIRYVEAPRVPTAKSQRPPEASFRKDKTPTFATHDENIHSKKRVDRLADDLDAGALRELLERDRRRRERKQLEDQEKLHRKLQQAAEQQRQAEAEAGADTAPQNPPGETEAPSLAQRGRPGAESCATSDRLDEHTPRTNETNAFLGGQSSGSWLREASKDTERGDRQSMESVHVIGNIDDRSIREPKLVMRRSFAPSQDMGMSGSSLSHSPSRRELYSPTSSQLYGIGRESTSDVSRTIDSDRRLSDHSSGRVNTITSIFRRGSSRLKRSYRERFHERSPEHSNPSHESFFKVQTQSSGPPPSFVTPRTFLGSGTIKRSQSKFTEHFGDEPLSPPDSRLQSPDIPEVVDEFERENEMEMSDLNMGTQYPIPSSGSDAQEIPKNRHHSWTGDSWEGNPDNLPLSQSLASVDSEGSWMSGQFLRRISQKKASNPLRASLSSSRNIVEEGRESSPKGDEIPTSEPLVRFGTNQDDSPKSGTDITGTQPDKDTNMNSVPEQTEETWHDQIARRPVLVTPAIRPKSNEGLLKNVQSFCADEEFSPIEEHSAEFEFETHDDTKADSRTESGGQ</sequence>
<keyword evidence="3" id="KW-1185">Reference proteome</keyword>
<feature type="region of interest" description="Disordered" evidence="1">
    <location>
        <begin position="304"/>
        <end position="416"/>
    </location>
</feature>
<feature type="compositionally biased region" description="Basic and acidic residues" evidence="1">
    <location>
        <begin position="681"/>
        <end position="694"/>
    </location>
</feature>
<dbReference type="Proteomes" id="UP000188318">
    <property type="component" value="Unassembled WGS sequence"/>
</dbReference>
<gene>
    <name evidence="2" type="ORF">ASPCADRAFT_208248</name>
</gene>
<feature type="compositionally biased region" description="Basic and acidic residues" evidence="1">
    <location>
        <begin position="27"/>
        <end position="40"/>
    </location>
</feature>
<feature type="compositionally biased region" description="Low complexity" evidence="1">
    <location>
        <begin position="321"/>
        <end position="333"/>
    </location>
</feature>
<feature type="compositionally biased region" description="Basic residues" evidence="1">
    <location>
        <begin position="41"/>
        <end position="56"/>
    </location>
</feature>
<reference evidence="3" key="1">
    <citation type="journal article" date="2017" name="Genome Biol.">
        <title>Comparative genomics reveals high biological diversity and specific adaptations in the industrially and medically important fungal genus Aspergillus.</title>
        <authorList>
            <person name="de Vries R.P."/>
            <person name="Riley R."/>
            <person name="Wiebenga A."/>
            <person name="Aguilar-Osorio G."/>
            <person name="Amillis S."/>
            <person name="Uchima C.A."/>
            <person name="Anderluh G."/>
            <person name="Asadollahi M."/>
            <person name="Askin M."/>
            <person name="Barry K."/>
            <person name="Battaglia E."/>
            <person name="Bayram O."/>
            <person name="Benocci T."/>
            <person name="Braus-Stromeyer S.A."/>
            <person name="Caldana C."/>
            <person name="Canovas D."/>
            <person name="Cerqueira G.C."/>
            <person name="Chen F."/>
            <person name="Chen W."/>
            <person name="Choi C."/>
            <person name="Clum A."/>
            <person name="Dos Santos R.A."/>
            <person name="Damasio A.R."/>
            <person name="Diallinas G."/>
            <person name="Emri T."/>
            <person name="Fekete E."/>
            <person name="Flipphi M."/>
            <person name="Freyberg S."/>
            <person name="Gallo A."/>
            <person name="Gournas C."/>
            <person name="Habgood R."/>
            <person name="Hainaut M."/>
            <person name="Harispe M.L."/>
            <person name="Henrissat B."/>
            <person name="Hilden K.S."/>
            <person name="Hope R."/>
            <person name="Hossain A."/>
            <person name="Karabika E."/>
            <person name="Karaffa L."/>
            <person name="Karanyi Z."/>
            <person name="Krasevec N."/>
            <person name="Kuo A."/>
            <person name="Kusch H."/>
            <person name="LaButti K."/>
            <person name="Lagendijk E.L."/>
            <person name="Lapidus A."/>
            <person name="Levasseur A."/>
            <person name="Lindquist E."/>
            <person name="Lipzen A."/>
            <person name="Logrieco A.F."/>
            <person name="MacCabe A."/>
            <person name="Maekelae M.R."/>
            <person name="Malavazi I."/>
            <person name="Melin P."/>
            <person name="Meyer V."/>
            <person name="Mielnichuk N."/>
            <person name="Miskei M."/>
            <person name="Molnar A.P."/>
            <person name="Mule G."/>
            <person name="Ngan C.Y."/>
            <person name="Orejas M."/>
            <person name="Orosz E."/>
            <person name="Ouedraogo J.P."/>
            <person name="Overkamp K.M."/>
            <person name="Park H.-S."/>
            <person name="Perrone G."/>
            <person name="Piumi F."/>
            <person name="Punt P.J."/>
            <person name="Ram A.F."/>
            <person name="Ramon A."/>
            <person name="Rauscher S."/>
            <person name="Record E."/>
            <person name="Riano-Pachon D.M."/>
            <person name="Robert V."/>
            <person name="Roehrig J."/>
            <person name="Ruller R."/>
            <person name="Salamov A."/>
            <person name="Salih N.S."/>
            <person name="Samson R.A."/>
            <person name="Sandor E."/>
            <person name="Sanguinetti M."/>
            <person name="Schuetze T."/>
            <person name="Sepcic K."/>
            <person name="Shelest E."/>
            <person name="Sherlock G."/>
            <person name="Sophianopoulou V."/>
            <person name="Squina F.M."/>
            <person name="Sun H."/>
            <person name="Susca A."/>
            <person name="Todd R.B."/>
            <person name="Tsang A."/>
            <person name="Unkles S.E."/>
            <person name="van de Wiele N."/>
            <person name="van Rossen-Uffink D."/>
            <person name="Oliveira J.V."/>
            <person name="Vesth T.C."/>
            <person name="Visser J."/>
            <person name="Yu J.-H."/>
            <person name="Zhou M."/>
            <person name="Andersen M.R."/>
            <person name="Archer D.B."/>
            <person name="Baker S.E."/>
            <person name="Benoit I."/>
            <person name="Brakhage A.A."/>
            <person name="Braus G.H."/>
            <person name="Fischer R."/>
            <person name="Frisvad J.C."/>
            <person name="Goldman G.H."/>
            <person name="Houbraken J."/>
            <person name="Oakley B."/>
            <person name="Pocsi I."/>
            <person name="Scazzocchio C."/>
            <person name="Seiboth B."/>
            <person name="vanKuyk P.A."/>
            <person name="Wortman J."/>
            <person name="Dyer P.S."/>
            <person name="Grigoriev I.V."/>
        </authorList>
    </citation>
    <scope>NUCLEOTIDE SEQUENCE [LARGE SCALE GENOMIC DNA]</scope>
    <source>
        <strain evidence="3">ITEM 5010</strain>
    </source>
</reference>
<feature type="region of interest" description="Disordered" evidence="1">
    <location>
        <begin position="187"/>
        <end position="210"/>
    </location>
</feature>
<proteinExistence type="predicted"/>
<dbReference type="STRING" id="602072.A0A1R3RJE4"/>
<dbReference type="EMBL" id="KV907501">
    <property type="protein sequence ID" value="OOF94604.1"/>
    <property type="molecule type" value="Genomic_DNA"/>
</dbReference>
<feature type="compositionally biased region" description="Basic and acidic residues" evidence="1">
    <location>
        <begin position="510"/>
        <end position="523"/>
    </location>
</feature>
<dbReference type="OrthoDB" id="4152802at2759"/>
<feature type="compositionally biased region" description="Polar residues" evidence="1">
    <location>
        <begin position="705"/>
        <end position="734"/>
    </location>
</feature>
<feature type="compositionally biased region" description="Polar residues" evidence="1">
    <location>
        <begin position="601"/>
        <end position="614"/>
    </location>
</feature>
<evidence type="ECO:0000313" key="2">
    <source>
        <dbReference type="EMBL" id="OOF94604.1"/>
    </source>
</evidence>
<evidence type="ECO:0000256" key="1">
    <source>
        <dbReference type="SAM" id="MobiDB-lite"/>
    </source>
</evidence>
<feature type="compositionally biased region" description="Basic and acidic residues" evidence="1">
    <location>
        <begin position="779"/>
        <end position="805"/>
    </location>
</feature>
<feature type="region of interest" description="Disordered" evidence="1">
    <location>
        <begin position="778"/>
        <end position="805"/>
    </location>
</feature>
<evidence type="ECO:0000313" key="3">
    <source>
        <dbReference type="Proteomes" id="UP000188318"/>
    </source>
</evidence>
<feature type="region of interest" description="Disordered" evidence="1">
    <location>
        <begin position="1"/>
        <end position="107"/>
    </location>
</feature>